<reference evidence="1" key="1">
    <citation type="submission" date="2014-09" db="EMBL/GenBank/DDBJ databases">
        <authorList>
            <person name="Magalhaes I.L.F."/>
            <person name="Oliveira U."/>
            <person name="Santos F.R."/>
            <person name="Vidigal T.H.D.A."/>
            <person name="Brescovit A.D."/>
            <person name="Santos A.J."/>
        </authorList>
    </citation>
    <scope>NUCLEOTIDE SEQUENCE</scope>
    <source>
        <tissue evidence="1">Shoot tissue taken approximately 20 cm above the soil surface</tissue>
    </source>
</reference>
<protein>
    <submittedName>
        <fullName evidence="1">Uncharacterized protein</fullName>
    </submittedName>
</protein>
<sequence>MHRNVQMSWMLWQIFAGFCSSVSLYTIEVLQDETIASMHRNVQMSWMLYYH</sequence>
<name>A0A0A9BSK9_ARUDO</name>
<reference evidence="1" key="2">
    <citation type="journal article" date="2015" name="Data Brief">
        <title>Shoot transcriptome of the giant reed, Arundo donax.</title>
        <authorList>
            <person name="Barrero R.A."/>
            <person name="Guerrero F.D."/>
            <person name="Moolhuijzen P."/>
            <person name="Goolsby J.A."/>
            <person name="Tidwell J."/>
            <person name="Bellgard S.E."/>
            <person name="Bellgard M.I."/>
        </authorList>
    </citation>
    <scope>NUCLEOTIDE SEQUENCE</scope>
    <source>
        <tissue evidence="1">Shoot tissue taken approximately 20 cm above the soil surface</tissue>
    </source>
</reference>
<proteinExistence type="predicted"/>
<dbReference type="EMBL" id="GBRH01235628">
    <property type="protein sequence ID" value="JAD62267.1"/>
    <property type="molecule type" value="Transcribed_RNA"/>
</dbReference>
<evidence type="ECO:0000313" key="1">
    <source>
        <dbReference type="EMBL" id="JAD62267.1"/>
    </source>
</evidence>
<organism evidence="1">
    <name type="scientific">Arundo donax</name>
    <name type="common">Giant reed</name>
    <name type="synonym">Donax arundinaceus</name>
    <dbReference type="NCBI Taxonomy" id="35708"/>
    <lineage>
        <taxon>Eukaryota</taxon>
        <taxon>Viridiplantae</taxon>
        <taxon>Streptophyta</taxon>
        <taxon>Embryophyta</taxon>
        <taxon>Tracheophyta</taxon>
        <taxon>Spermatophyta</taxon>
        <taxon>Magnoliopsida</taxon>
        <taxon>Liliopsida</taxon>
        <taxon>Poales</taxon>
        <taxon>Poaceae</taxon>
        <taxon>PACMAD clade</taxon>
        <taxon>Arundinoideae</taxon>
        <taxon>Arundineae</taxon>
        <taxon>Arundo</taxon>
    </lineage>
</organism>
<dbReference type="AlphaFoldDB" id="A0A0A9BSK9"/>
<accession>A0A0A9BSK9</accession>